<accession>A0A1F6P099</accession>
<proteinExistence type="predicted"/>
<dbReference type="EMBL" id="MFRC01000036">
    <property type="protein sequence ID" value="OGH89589.1"/>
    <property type="molecule type" value="Genomic_DNA"/>
</dbReference>
<feature type="transmembrane region" description="Helical" evidence="1">
    <location>
        <begin position="20"/>
        <end position="40"/>
    </location>
</feature>
<dbReference type="AlphaFoldDB" id="A0A1F6P099"/>
<reference evidence="2 3" key="1">
    <citation type="journal article" date="2016" name="Nat. Commun.">
        <title>Thousands of microbial genomes shed light on interconnected biogeochemical processes in an aquifer system.</title>
        <authorList>
            <person name="Anantharaman K."/>
            <person name="Brown C.T."/>
            <person name="Hug L.A."/>
            <person name="Sharon I."/>
            <person name="Castelle C.J."/>
            <person name="Probst A.J."/>
            <person name="Thomas B.C."/>
            <person name="Singh A."/>
            <person name="Wilkins M.J."/>
            <person name="Karaoz U."/>
            <person name="Brodie E.L."/>
            <person name="Williams K.H."/>
            <person name="Hubbard S.S."/>
            <person name="Banfield J.F."/>
        </authorList>
    </citation>
    <scope>NUCLEOTIDE SEQUENCE [LARGE SCALE GENOMIC DNA]</scope>
</reference>
<keyword evidence="1" id="KW-1133">Transmembrane helix</keyword>
<name>A0A1F6P099_9BACT</name>
<evidence type="ECO:0000313" key="2">
    <source>
        <dbReference type="EMBL" id="OGH89589.1"/>
    </source>
</evidence>
<evidence type="ECO:0000313" key="3">
    <source>
        <dbReference type="Proteomes" id="UP000178490"/>
    </source>
</evidence>
<comment type="caution">
    <text evidence="2">The sequence shown here is derived from an EMBL/GenBank/DDBJ whole genome shotgun (WGS) entry which is preliminary data.</text>
</comment>
<evidence type="ECO:0000256" key="1">
    <source>
        <dbReference type="SAM" id="Phobius"/>
    </source>
</evidence>
<gene>
    <name evidence="2" type="ORF">A2537_02190</name>
</gene>
<keyword evidence="1" id="KW-0472">Membrane</keyword>
<sequence length="102" mass="11518">MEDKKTLCKGSDCGCNHKSIICWLVGFLVLMMVFCAGYKLGQWKAYFHAYQQDYYGYQAGGMMRWKSPGYGMMRGWGGYPASAPTQLLNTDVDTETTSTIKE</sequence>
<organism evidence="2 3">
    <name type="scientific">Candidatus Magasanikbacteria bacterium RIFOXYD2_FULL_36_9</name>
    <dbReference type="NCBI Taxonomy" id="1798707"/>
    <lineage>
        <taxon>Bacteria</taxon>
        <taxon>Candidatus Magasanikiibacteriota</taxon>
    </lineage>
</organism>
<protein>
    <submittedName>
        <fullName evidence="2">Uncharacterized protein</fullName>
    </submittedName>
</protein>
<dbReference type="Proteomes" id="UP000178490">
    <property type="component" value="Unassembled WGS sequence"/>
</dbReference>
<keyword evidence="1" id="KW-0812">Transmembrane</keyword>